<evidence type="ECO:0008006" key="6">
    <source>
        <dbReference type="Google" id="ProtNLM"/>
    </source>
</evidence>
<dbReference type="PANTHER" id="PTHR16057">
    <property type="entry name" value="WINS1, 2 PROTEIN"/>
    <property type="match status" value="1"/>
</dbReference>
<dbReference type="Pfam" id="PF14695">
    <property type="entry name" value="LINES_C"/>
    <property type="match status" value="1"/>
</dbReference>
<feature type="compositionally biased region" description="Acidic residues" evidence="1">
    <location>
        <begin position="554"/>
        <end position="563"/>
    </location>
</feature>
<evidence type="ECO:0000259" key="2">
    <source>
        <dbReference type="Pfam" id="PF14694"/>
    </source>
</evidence>
<evidence type="ECO:0000256" key="1">
    <source>
        <dbReference type="SAM" id="MobiDB-lite"/>
    </source>
</evidence>
<feature type="region of interest" description="Disordered" evidence="1">
    <location>
        <begin position="520"/>
        <end position="541"/>
    </location>
</feature>
<dbReference type="InterPro" id="IPR032794">
    <property type="entry name" value="LINES_N"/>
</dbReference>
<feature type="domain" description="Protein Lines N-terminal" evidence="2">
    <location>
        <begin position="172"/>
        <end position="508"/>
    </location>
</feature>
<dbReference type="Proteomes" id="UP001482620">
    <property type="component" value="Unassembled WGS sequence"/>
</dbReference>
<sequence>MDLTERAALSSTREVFCCLTDCYQCLLRGSRPNISGAEVARLLFSGVCGRVTGRDTEDRAEAAWQLTGFSLSLLRKICCTLSVQSLDGDGRVSWVDILGLLFEHMDFMPQLVHHFHAEDQVISHLAAKTASVCVFYLLSKSGTVCPVWQKKCRQAFSSSPPGPELDACLWSLTEVLKKLLKHSHQVLLGELVATFDCSLTALCSKFLPEQRTEVTFSSCWGTTFCLLLDLLEVLTTSGLICDSGVCLRSQRIPGIHSAALLMTVSCCSEYFVKKRTLLFLKRFLLQKLGDDWSLEGVLSTVGEHRDFSADRSVLAQSILKAVADNWLLSVQVEHAVFFGGVLHSQATEGLKPDGMMLRAVSLVLLKSIELHFQTAAPGVDSTTEVNSYLHHLWTFLKRCNASQIEVTHSCSWISLLFGEQDDDLMEAASAFLSIFLSYRRCSGLDDYSVLEAACASGCNPHCHFVLLLQSLSFDHSILLDFLISSETCFLEYFVRYLKYLTGDWQGFTAASGHSKVPLADSHGSELGEGLQPKGSVSPLEGSGLDVGLRLVEYDNSDESSEESPDGHKESKSPTAPMTDSSSKMKTKHISSMIQSEQGCPTEAAPLEQETCDTLEKTVSCLSELREVVTRLQTKKLFPYNPSSLLKLLAQVETCQRSSLSV</sequence>
<dbReference type="InterPro" id="IPR024875">
    <property type="entry name" value="Protein_Lines"/>
</dbReference>
<proteinExistence type="predicted"/>
<accession>A0ABV0SZX4</accession>
<dbReference type="PANTHER" id="PTHR16057:SF1">
    <property type="entry name" value="PROTEIN LINES HOMOLOG 1"/>
    <property type="match status" value="1"/>
</dbReference>
<reference evidence="4 5" key="1">
    <citation type="submission" date="2021-06" db="EMBL/GenBank/DDBJ databases">
        <authorList>
            <person name="Palmer J.M."/>
        </authorList>
    </citation>
    <scope>NUCLEOTIDE SEQUENCE [LARGE SCALE GENOMIC DNA]</scope>
    <source>
        <strain evidence="5">if_2019</strain>
        <tissue evidence="4">Muscle</tissue>
    </source>
</reference>
<feature type="compositionally biased region" description="Polar residues" evidence="1">
    <location>
        <begin position="572"/>
        <end position="593"/>
    </location>
</feature>
<name>A0ABV0SZX4_9TELE</name>
<organism evidence="4 5">
    <name type="scientific">Ilyodon furcidens</name>
    <name type="common">goldbreast splitfin</name>
    <dbReference type="NCBI Taxonomy" id="33524"/>
    <lineage>
        <taxon>Eukaryota</taxon>
        <taxon>Metazoa</taxon>
        <taxon>Chordata</taxon>
        <taxon>Craniata</taxon>
        <taxon>Vertebrata</taxon>
        <taxon>Euteleostomi</taxon>
        <taxon>Actinopterygii</taxon>
        <taxon>Neopterygii</taxon>
        <taxon>Teleostei</taxon>
        <taxon>Neoteleostei</taxon>
        <taxon>Acanthomorphata</taxon>
        <taxon>Ovalentaria</taxon>
        <taxon>Atherinomorphae</taxon>
        <taxon>Cyprinodontiformes</taxon>
        <taxon>Goodeidae</taxon>
        <taxon>Ilyodon</taxon>
    </lineage>
</organism>
<evidence type="ECO:0000313" key="4">
    <source>
        <dbReference type="EMBL" id="MEQ2225671.1"/>
    </source>
</evidence>
<evidence type="ECO:0000313" key="5">
    <source>
        <dbReference type="Proteomes" id="UP001482620"/>
    </source>
</evidence>
<dbReference type="InterPro" id="IPR029415">
    <property type="entry name" value="Lines_C"/>
</dbReference>
<feature type="region of interest" description="Disordered" evidence="1">
    <location>
        <begin position="554"/>
        <end position="593"/>
    </location>
</feature>
<keyword evidence="5" id="KW-1185">Reference proteome</keyword>
<dbReference type="EMBL" id="JAHRIQ010013587">
    <property type="protein sequence ID" value="MEQ2225671.1"/>
    <property type="molecule type" value="Genomic_DNA"/>
</dbReference>
<feature type="domain" description="Protein Lines C-terminal" evidence="3">
    <location>
        <begin position="617"/>
        <end position="652"/>
    </location>
</feature>
<protein>
    <recommendedName>
        <fullName evidence="6">Lines homolog 1</fullName>
    </recommendedName>
</protein>
<gene>
    <name evidence="4" type="ORF">ILYODFUR_019798</name>
</gene>
<comment type="caution">
    <text evidence="4">The sequence shown here is derived from an EMBL/GenBank/DDBJ whole genome shotgun (WGS) entry which is preliminary data.</text>
</comment>
<evidence type="ECO:0000259" key="3">
    <source>
        <dbReference type="Pfam" id="PF14695"/>
    </source>
</evidence>
<dbReference type="Pfam" id="PF14694">
    <property type="entry name" value="LINES_N"/>
    <property type="match status" value="1"/>
</dbReference>